<evidence type="ECO:0000256" key="2">
    <source>
        <dbReference type="ARBA" id="ARBA00013056"/>
    </source>
</evidence>
<dbReference type="EC" id="3.1.1.96" evidence="2 6"/>
<comment type="caution">
    <text evidence="8">The sequence shown here is derived from an EMBL/GenBank/DDBJ whole genome shotgun (WGS) entry which is preliminary data.</text>
</comment>
<dbReference type="GO" id="GO:0051500">
    <property type="term" value="F:D-tyrosyl-tRNA(Tyr) deacylase activity"/>
    <property type="evidence" value="ECO:0007669"/>
    <property type="project" value="TreeGrafter"/>
</dbReference>
<organism evidence="8 9">
    <name type="scientific">Aspergillus fumigatiaffinis</name>
    <dbReference type="NCBI Taxonomy" id="340414"/>
    <lineage>
        <taxon>Eukaryota</taxon>
        <taxon>Fungi</taxon>
        <taxon>Dikarya</taxon>
        <taxon>Ascomycota</taxon>
        <taxon>Pezizomycotina</taxon>
        <taxon>Eurotiomycetes</taxon>
        <taxon>Eurotiomycetidae</taxon>
        <taxon>Eurotiales</taxon>
        <taxon>Aspergillaceae</taxon>
        <taxon>Aspergillus</taxon>
        <taxon>Aspergillus subgen. Fumigati</taxon>
    </lineage>
</organism>
<evidence type="ECO:0000256" key="1">
    <source>
        <dbReference type="ARBA" id="ARBA00009673"/>
    </source>
</evidence>
<dbReference type="InterPro" id="IPR003732">
    <property type="entry name" value="Daa-tRNA_deacyls_DTD"/>
</dbReference>
<evidence type="ECO:0000256" key="7">
    <source>
        <dbReference type="SAM" id="MobiDB-lite"/>
    </source>
</evidence>
<name>A0A8H4EG23_9EURO</name>
<comment type="catalytic activity">
    <reaction evidence="5">
        <text>a D-aminoacyl-tRNA + H2O = a tRNA + a D-alpha-amino acid + H(+)</text>
        <dbReference type="Rhea" id="RHEA:13953"/>
        <dbReference type="Rhea" id="RHEA-COMP:10123"/>
        <dbReference type="Rhea" id="RHEA-COMP:10124"/>
        <dbReference type="ChEBI" id="CHEBI:15377"/>
        <dbReference type="ChEBI" id="CHEBI:15378"/>
        <dbReference type="ChEBI" id="CHEBI:59871"/>
        <dbReference type="ChEBI" id="CHEBI:78442"/>
        <dbReference type="ChEBI" id="CHEBI:79333"/>
        <dbReference type="EC" id="3.1.1.96"/>
    </reaction>
</comment>
<accession>A0A8H4EG23</accession>
<sequence length="289" mass="31607">MMPEKAGNVNESPGALSDLSRPGEGGEVGGQQAMCGRVIEGGGGETAVITICLLYVNAPTLILLWVEYSSALYQRNFDQSLVLGTDDIAVVTFEPAVIQRVKSASVTVDEKLVSSIGRGLLVLAGVGKEDTEKDADTLIQRILKAKLWPAEEGGQWKRNVQDIEGEVLCVSQFTLYGQLKKGSKPDFHDAADAETARKLYDYFFRRLGEAYKPDRVKNGVFQAMMDVELKNDGPVGVDYRSEDAAVTIEINTKLAKEKKPAEGQNKPQSERKDGETQTFEFELPASLLE</sequence>
<dbReference type="OrthoDB" id="275783at2759"/>
<reference evidence="8" key="2">
    <citation type="submission" date="2020-04" db="EMBL/GenBank/DDBJ databases">
        <authorList>
            <person name="Santos R.A.C."/>
            <person name="Steenwyk J.L."/>
            <person name="Rivero-Menendez O."/>
            <person name="Mead M.E."/>
            <person name="Silva L.P."/>
            <person name="Bastos R.W."/>
            <person name="Alastruey-Izquierdo A."/>
            <person name="Goldman G.H."/>
            <person name="Rokas A."/>
        </authorList>
    </citation>
    <scope>NUCLEOTIDE SEQUENCE</scope>
    <source>
        <strain evidence="8">CNM-CM6805</strain>
    </source>
</reference>
<dbReference type="Proteomes" id="UP000653565">
    <property type="component" value="Unassembled WGS sequence"/>
</dbReference>
<comment type="catalytic activity">
    <reaction evidence="4">
        <text>glycyl-tRNA(Ala) + H2O = tRNA(Ala) + glycine + H(+)</text>
        <dbReference type="Rhea" id="RHEA:53744"/>
        <dbReference type="Rhea" id="RHEA-COMP:9657"/>
        <dbReference type="Rhea" id="RHEA-COMP:13640"/>
        <dbReference type="ChEBI" id="CHEBI:15377"/>
        <dbReference type="ChEBI" id="CHEBI:15378"/>
        <dbReference type="ChEBI" id="CHEBI:57305"/>
        <dbReference type="ChEBI" id="CHEBI:78442"/>
        <dbReference type="ChEBI" id="CHEBI:78522"/>
        <dbReference type="EC" id="3.1.1.96"/>
    </reaction>
</comment>
<dbReference type="FunFam" id="3.50.80.10:FF:000001">
    <property type="entry name" value="D-aminoacyl-tRNA deacylase"/>
    <property type="match status" value="1"/>
</dbReference>
<keyword evidence="6" id="KW-0963">Cytoplasm</keyword>
<feature type="region of interest" description="Disordered" evidence="7">
    <location>
        <begin position="255"/>
        <end position="289"/>
    </location>
</feature>
<proteinExistence type="inferred from homology"/>
<keyword evidence="6" id="KW-0694">RNA-binding</keyword>
<keyword evidence="6" id="KW-0820">tRNA-binding</keyword>
<gene>
    <name evidence="8" type="ORF">CNMCM6805_001554</name>
</gene>
<dbReference type="NCBIfam" id="TIGR00256">
    <property type="entry name" value="D-aminoacyl-tRNA deacylase"/>
    <property type="match status" value="1"/>
</dbReference>
<dbReference type="Pfam" id="PF02580">
    <property type="entry name" value="Tyr_Deacylase"/>
    <property type="match status" value="1"/>
</dbReference>
<dbReference type="EMBL" id="JAAAPX010000136">
    <property type="protein sequence ID" value="KAF4229248.1"/>
    <property type="molecule type" value="Genomic_DNA"/>
</dbReference>
<evidence type="ECO:0000313" key="8">
    <source>
        <dbReference type="EMBL" id="KAF4229248.1"/>
    </source>
</evidence>
<dbReference type="PANTHER" id="PTHR10472:SF5">
    <property type="entry name" value="D-AMINOACYL-TRNA DEACYLASE 1"/>
    <property type="match status" value="1"/>
</dbReference>
<dbReference type="Gene3D" id="3.50.80.10">
    <property type="entry name" value="D-tyrosyl-tRNA(Tyr) deacylase"/>
    <property type="match status" value="1"/>
</dbReference>
<feature type="region of interest" description="Disordered" evidence="7">
    <location>
        <begin position="1"/>
        <end position="28"/>
    </location>
</feature>
<comment type="similarity">
    <text evidence="1 6">Belongs to the DTD family.</text>
</comment>
<evidence type="ECO:0000256" key="6">
    <source>
        <dbReference type="RuleBase" id="RU003470"/>
    </source>
</evidence>
<comment type="subcellular location">
    <subcellularLocation>
        <location evidence="6">Cytoplasm</location>
    </subcellularLocation>
</comment>
<dbReference type="SUPFAM" id="SSF69500">
    <property type="entry name" value="DTD-like"/>
    <property type="match status" value="1"/>
</dbReference>
<dbReference type="GO" id="GO:0005737">
    <property type="term" value="C:cytoplasm"/>
    <property type="evidence" value="ECO:0007669"/>
    <property type="project" value="UniProtKB-SubCell"/>
</dbReference>
<evidence type="ECO:0000313" key="9">
    <source>
        <dbReference type="Proteomes" id="UP000653565"/>
    </source>
</evidence>
<evidence type="ECO:0000256" key="3">
    <source>
        <dbReference type="ARBA" id="ARBA00020007"/>
    </source>
</evidence>
<keyword evidence="9" id="KW-1185">Reference proteome</keyword>
<protein>
    <recommendedName>
        <fullName evidence="3 6">D-aminoacyl-tRNA deacylase</fullName>
        <ecNumber evidence="2 6">3.1.1.96</ecNumber>
    </recommendedName>
</protein>
<dbReference type="InterPro" id="IPR023509">
    <property type="entry name" value="DTD-like_sf"/>
</dbReference>
<reference evidence="8" key="1">
    <citation type="journal article" date="2020" name="bioRxiv">
        <title>Genomic and phenotypic heterogeneity of clinical isolates of the human pathogens Aspergillus fumigatus, Aspergillus lentulus and Aspergillus fumigatiaffinis.</title>
        <authorList>
            <person name="dos Santos R.A.C."/>
            <person name="Steenwyk J.L."/>
            <person name="Rivero-Menendez O."/>
            <person name="Mead M.E."/>
            <person name="Silva L.P."/>
            <person name="Bastos R.W."/>
            <person name="Alastruey-Izquierdo A."/>
            <person name="Goldman G.H."/>
            <person name="Rokas A."/>
        </authorList>
    </citation>
    <scope>NUCLEOTIDE SEQUENCE</scope>
    <source>
        <strain evidence="8">CNM-CM6805</strain>
    </source>
</reference>
<dbReference type="GO" id="GO:0000049">
    <property type="term" value="F:tRNA binding"/>
    <property type="evidence" value="ECO:0007669"/>
    <property type="project" value="UniProtKB-KW"/>
</dbReference>
<evidence type="ECO:0000256" key="4">
    <source>
        <dbReference type="ARBA" id="ARBA00047676"/>
    </source>
</evidence>
<dbReference type="HAMAP" id="MF_00518">
    <property type="entry name" value="Deacylase_Dtd"/>
    <property type="match status" value="1"/>
</dbReference>
<dbReference type="AlphaFoldDB" id="A0A8H4EG23"/>
<keyword evidence="6" id="KW-0378">Hydrolase</keyword>
<evidence type="ECO:0000256" key="5">
    <source>
        <dbReference type="ARBA" id="ARBA00048018"/>
    </source>
</evidence>
<dbReference type="PANTHER" id="PTHR10472">
    <property type="entry name" value="D-TYROSYL-TRNA TYR DEACYLASE"/>
    <property type="match status" value="1"/>
</dbReference>